<evidence type="ECO:0000313" key="13">
    <source>
        <dbReference type="Proteomes" id="UP000803844"/>
    </source>
</evidence>
<dbReference type="GeneID" id="63833892"/>
<dbReference type="EMBL" id="MU032345">
    <property type="protein sequence ID" value="KAF3769147.1"/>
    <property type="molecule type" value="Genomic_DNA"/>
</dbReference>
<dbReference type="GO" id="GO:0004518">
    <property type="term" value="F:nuclease activity"/>
    <property type="evidence" value="ECO:0007669"/>
    <property type="project" value="UniProtKB-KW"/>
</dbReference>
<keyword evidence="5" id="KW-0479">Metal-binding</keyword>
<proteinExistence type="predicted"/>
<dbReference type="InterPro" id="IPR036691">
    <property type="entry name" value="Endo/exonu/phosph_ase_sf"/>
</dbReference>
<accession>A0A9P4Y8X6</accession>
<protein>
    <recommendedName>
        <fullName evidence="11">Endonuclease/exonuclease/phosphatase domain-containing protein</fullName>
    </recommendedName>
</protein>
<evidence type="ECO:0000256" key="9">
    <source>
        <dbReference type="ARBA" id="ARBA00023204"/>
    </source>
</evidence>
<evidence type="ECO:0000256" key="7">
    <source>
        <dbReference type="ARBA" id="ARBA00022801"/>
    </source>
</evidence>
<keyword evidence="6" id="KW-0227">DNA damage</keyword>
<organism evidence="12 13">
    <name type="scientific">Cryphonectria parasitica (strain ATCC 38755 / EP155)</name>
    <dbReference type="NCBI Taxonomy" id="660469"/>
    <lineage>
        <taxon>Eukaryota</taxon>
        <taxon>Fungi</taxon>
        <taxon>Dikarya</taxon>
        <taxon>Ascomycota</taxon>
        <taxon>Pezizomycotina</taxon>
        <taxon>Sordariomycetes</taxon>
        <taxon>Sordariomycetidae</taxon>
        <taxon>Diaporthales</taxon>
        <taxon>Cryphonectriaceae</taxon>
        <taxon>Cryphonectria-Endothia species complex</taxon>
        <taxon>Cryphonectria</taxon>
    </lineage>
</organism>
<dbReference type="GO" id="GO:0070260">
    <property type="term" value="F:5'-tyrosyl-DNA phosphodiesterase activity"/>
    <property type="evidence" value="ECO:0007669"/>
    <property type="project" value="TreeGrafter"/>
</dbReference>
<dbReference type="Pfam" id="PF03372">
    <property type="entry name" value="Exo_endo_phos"/>
    <property type="match status" value="1"/>
</dbReference>
<gene>
    <name evidence="12" type="ORF">M406DRAFT_251364</name>
</gene>
<evidence type="ECO:0000256" key="2">
    <source>
        <dbReference type="ARBA" id="ARBA00001946"/>
    </source>
</evidence>
<sequence>MTADRLVARLTKRQLEDYTPSSQPYYTFIDSKWQPTDPNTRTTAPATHATPSTPITALRLITWNIDFMSPQPQARMRAALSHLHDILVESTTPETTATIIMLQEMKQSAPLDLNNPLAHEWPPQVSHNLGQIASTGWVQDGFHVSDLTTHTWRCPYNSVTLVDRRLAIRDVARLPFVSEFEREALLVDVSAEDHGEGPAAVVRLCNVHLDSMAGRPPLRPIQWNGCAKFLQDEADGVVAGIIAGDCNANSRLDETLPQENGFKDAYLELGGSEGDPDGFTWGPQSKDTRYPHKRMDKICFCQGDEMDPQKAVLRVKKLEKVGVGVKVQDEEARRGLEEEGYFDFVTDHYGLMADFELGESWRLSTGS</sequence>
<evidence type="ECO:0000259" key="11">
    <source>
        <dbReference type="Pfam" id="PF03372"/>
    </source>
</evidence>
<keyword evidence="13" id="KW-1185">Reference proteome</keyword>
<evidence type="ECO:0000256" key="4">
    <source>
        <dbReference type="ARBA" id="ARBA00022722"/>
    </source>
</evidence>
<evidence type="ECO:0000256" key="8">
    <source>
        <dbReference type="ARBA" id="ARBA00022842"/>
    </source>
</evidence>
<dbReference type="GO" id="GO:0003697">
    <property type="term" value="F:single-stranded DNA binding"/>
    <property type="evidence" value="ECO:0007669"/>
    <property type="project" value="TreeGrafter"/>
</dbReference>
<comment type="caution">
    <text evidence="12">The sequence shown here is derived from an EMBL/GenBank/DDBJ whole genome shotgun (WGS) entry which is preliminary data.</text>
</comment>
<dbReference type="PANTHER" id="PTHR15822:SF4">
    <property type="entry name" value="TYROSYL-DNA PHOSPHODIESTERASE 2"/>
    <property type="match status" value="1"/>
</dbReference>
<dbReference type="InterPro" id="IPR051547">
    <property type="entry name" value="TDP2-like"/>
</dbReference>
<dbReference type="RefSeq" id="XP_040780108.1">
    <property type="nucleotide sequence ID" value="XM_040916763.1"/>
</dbReference>
<keyword evidence="4" id="KW-0540">Nuclease</keyword>
<dbReference type="AlphaFoldDB" id="A0A9P4Y8X6"/>
<evidence type="ECO:0000256" key="3">
    <source>
        <dbReference type="ARBA" id="ARBA00004322"/>
    </source>
</evidence>
<dbReference type="GO" id="GO:0046872">
    <property type="term" value="F:metal ion binding"/>
    <property type="evidence" value="ECO:0007669"/>
    <property type="project" value="UniProtKB-KW"/>
</dbReference>
<evidence type="ECO:0000256" key="1">
    <source>
        <dbReference type="ARBA" id="ARBA00001936"/>
    </source>
</evidence>
<keyword evidence="10" id="KW-0539">Nucleus</keyword>
<comment type="subcellular location">
    <subcellularLocation>
        <location evidence="3">Nucleus</location>
        <location evidence="3">PML body</location>
    </subcellularLocation>
</comment>
<evidence type="ECO:0000256" key="6">
    <source>
        <dbReference type="ARBA" id="ARBA00022763"/>
    </source>
</evidence>
<dbReference type="OrthoDB" id="9975959at2759"/>
<comment type="cofactor">
    <cofactor evidence="2">
        <name>Mg(2+)</name>
        <dbReference type="ChEBI" id="CHEBI:18420"/>
    </cofactor>
</comment>
<keyword evidence="8" id="KW-0460">Magnesium</keyword>
<keyword evidence="7" id="KW-0378">Hydrolase</keyword>
<dbReference type="GO" id="GO:0006302">
    <property type="term" value="P:double-strand break repair"/>
    <property type="evidence" value="ECO:0007669"/>
    <property type="project" value="TreeGrafter"/>
</dbReference>
<evidence type="ECO:0000256" key="10">
    <source>
        <dbReference type="ARBA" id="ARBA00023242"/>
    </source>
</evidence>
<dbReference type="SUPFAM" id="SSF56219">
    <property type="entry name" value="DNase I-like"/>
    <property type="match status" value="1"/>
</dbReference>
<keyword evidence="9" id="KW-0234">DNA repair</keyword>
<dbReference type="GO" id="GO:0005737">
    <property type="term" value="C:cytoplasm"/>
    <property type="evidence" value="ECO:0007669"/>
    <property type="project" value="TreeGrafter"/>
</dbReference>
<dbReference type="InterPro" id="IPR005135">
    <property type="entry name" value="Endo/exonuclease/phosphatase"/>
</dbReference>
<dbReference type="PANTHER" id="PTHR15822">
    <property type="entry name" value="TRAF AND TNF RECEPTOR-ASSOCIATED PROTEIN"/>
    <property type="match status" value="1"/>
</dbReference>
<evidence type="ECO:0000313" key="12">
    <source>
        <dbReference type="EMBL" id="KAF3769147.1"/>
    </source>
</evidence>
<dbReference type="CDD" id="cd09080">
    <property type="entry name" value="TDP2"/>
    <property type="match status" value="1"/>
</dbReference>
<dbReference type="Gene3D" id="3.60.10.10">
    <property type="entry name" value="Endonuclease/exonuclease/phosphatase"/>
    <property type="match status" value="1"/>
</dbReference>
<reference evidence="12" key="1">
    <citation type="journal article" date="2020" name="Phytopathology">
        <title>Genome sequence of the chestnut blight fungus Cryphonectria parasitica EP155: A fundamental resource for an archetypical invasive plant pathogen.</title>
        <authorList>
            <person name="Crouch J.A."/>
            <person name="Dawe A."/>
            <person name="Aerts A."/>
            <person name="Barry K."/>
            <person name="Churchill A.C.L."/>
            <person name="Grimwood J."/>
            <person name="Hillman B."/>
            <person name="Milgroom M.G."/>
            <person name="Pangilinan J."/>
            <person name="Smith M."/>
            <person name="Salamov A."/>
            <person name="Schmutz J."/>
            <person name="Yadav J."/>
            <person name="Grigoriev I.V."/>
            <person name="Nuss D."/>
        </authorList>
    </citation>
    <scope>NUCLEOTIDE SEQUENCE</scope>
    <source>
        <strain evidence="12">EP155</strain>
    </source>
</reference>
<comment type="cofactor">
    <cofactor evidence="1">
        <name>Mn(2+)</name>
        <dbReference type="ChEBI" id="CHEBI:29035"/>
    </cofactor>
</comment>
<evidence type="ECO:0000256" key="5">
    <source>
        <dbReference type="ARBA" id="ARBA00022723"/>
    </source>
</evidence>
<name>A0A9P4Y8X6_CRYP1</name>
<feature type="domain" description="Endonuclease/exonuclease/phosphatase" evidence="11">
    <location>
        <begin position="61"/>
        <end position="292"/>
    </location>
</feature>
<dbReference type="Proteomes" id="UP000803844">
    <property type="component" value="Unassembled WGS sequence"/>
</dbReference>